<evidence type="ECO:0000313" key="3">
    <source>
        <dbReference type="EMBL" id="SHE34471.1"/>
    </source>
</evidence>
<protein>
    <submittedName>
        <fullName evidence="3">Type IV pilus assembly protein PilO</fullName>
    </submittedName>
</protein>
<name>A0A1M4SQK5_9BURK</name>
<reference evidence="3 4" key="1">
    <citation type="submission" date="2016-11" db="EMBL/GenBank/DDBJ databases">
        <authorList>
            <person name="Jaros S."/>
            <person name="Januszkiewicz K."/>
            <person name="Wedrychowicz H."/>
        </authorList>
    </citation>
    <scope>NUCLEOTIDE SEQUENCE [LARGE SCALE GENOMIC DNA]</scope>
    <source>
        <strain evidence="3 4">DSM 16112</strain>
    </source>
</reference>
<evidence type="ECO:0000256" key="1">
    <source>
        <dbReference type="SAM" id="Coils"/>
    </source>
</evidence>
<keyword evidence="2" id="KW-1133">Transmembrane helix</keyword>
<dbReference type="Gene3D" id="3.30.70.60">
    <property type="match status" value="1"/>
</dbReference>
<dbReference type="AlphaFoldDB" id="A0A1M4SQK5"/>
<keyword evidence="2" id="KW-0472">Membrane</keyword>
<proteinExistence type="predicted"/>
<dbReference type="GO" id="GO:0043683">
    <property type="term" value="P:type IV pilus assembly"/>
    <property type="evidence" value="ECO:0007669"/>
    <property type="project" value="InterPro"/>
</dbReference>
<dbReference type="PANTHER" id="PTHR39555:SF1">
    <property type="entry name" value="TYPE IV PILUS INNER MEMBRANE COMPONENT PILO"/>
    <property type="match status" value="1"/>
</dbReference>
<organism evidence="3 4">
    <name type="scientific">Lampropedia hyalina DSM 16112</name>
    <dbReference type="NCBI Taxonomy" id="1122156"/>
    <lineage>
        <taxon>Bacteria</taxon>
        <taxon>Pseudomonadati</taxon>
        <taxon>Pseudomonadota</taxon>
        <taxon>Betaproteobacteria</taxon>
        <taxon>Burkholderiales</taxon>
        <taxon>Comamonadaceae</taxon>
        <taxon>Lampropedia</taxon>
    </lineage>
</organism>
<accession>A0A1M4SQK5</accession>
<dbReference type="EMBL" id="FQUZ01000001">
    <property type="protein sequence ID" value="SHE34471.1"/>
    <property type="molecule type" value="Genomic_DNA"/>
</dbReference>
<gene>
    <name evidence="3" type="ORF">SAMN02745117_00178</name>
</gene>
<keyword evidence="4" id="KW-1185">Reference proteome</keyword>
<evidence type="ECO:0000256" key="2">
    <source>
        <dbReference type="SAM" id="Phobius"/>
    </source>
</evidence>
<sequence>MNLKPNLNLNLNDISRQFQQTSGRDPWLWPLLPRLVLFFFITVGVVVLLWFLWLKNVQAELDSSRAQQQTIQNEFSQNYRKAVNLDALRRQREQAIQYVTLLEKQLPSRAEMAELLSDINMAGIGRGLQFDLFKPGSTQIKDYYAELPIEVQVTGSFDAIGEFVSDLAHLPRIVTLSNIQIESSNKNASESGNLLTMKAIAKTYRYLDPDELANQATSQRAQQRRR</sequence>
<dbReference type="PIRSF" id="PIRSF016482">
    <property type="entry name" value="PilO"/>
    <property type="match status" value="1"/>
</dbReference>
<dbReference type="Pfam" id="PF04350">
    <property type="entry name" value="PilO"/>
    <property type="match status" value="1"/>
</dbReference>
<dbReference type="InterPro" id="IPR007445">
    <property type="entry name" value="PilO"/>
</dbReference>
<feature type="transmembrane region" description="Helical" evidence="2">
    <location>
        <begin position="35"/>
        <end position="54"/>
    </location>
</feature>
<dbReference type="InterPro" id="IPR014717">
    <property type="entry name" value="Transl_elong_EF1B/ribsomal_bS6"/>
</dbReference>
<dbReference type="RefSeq" id="WP_073353473.1">
    <property type="nucleotide sequence ID" value="NZ_FQUZ01000001.1"/>
</dbReference>
<feature type="coiled-coil region" evidence="1">
    <location>
        <begin position="54"/>
        <end position="105"/>
    </location>
</feature>
<dbReference type="GO" id="GO:0043107">
    <property type="term" value="P:type IV pilus-dependent motility"/>
    <property type="evidence" value="ECO:0007669"/>
    <property type="project" value="InterPro"/>
</dbReference>
<keyword evidence="2" id="KW-0812">Transmembrane</keyword>
<dbReference type="Proteomes" id="UP000184327">
    <property type="component" value="Unassembled WGS sequence"/>
</dbReference>
<dbReference type="OrthoDB" id="9802133at2"/>
<keyword evidence="1" id="KW-0175">Coiled coil</keyword>
<dbReference type="PANTHER" id="PTHR39555">
    <property type="entry name" value="FIMBRIAL ASSEMBLY PROTEIN PILO-LIKE PROTEIN-RELATED"/>
    <property type="match status" value="1"/>
</dbReference>
<dbReference type="STRING" id="1122156.SAMN02745117_00178"/>
<evidence type="ECO:0000313" key="4">
    <source>
        <dbReference type="Proteomes" id="UP000184327"/>
    </source>
</evidence>